<protein>
    <submittedName>
        <fullName evidence="1">Uncharacterized protein</fullName>
    </submittedName>
</protein>
<comment type="caution">
    <text evidence="1">The sequence shown here is derived from an EMBL/GenBank/DDBJ whole genome shotgun (WGS) entry which is preliminary data.</text>
</comment>
<gene>
    <name evidence="1" type="ORF">EDD30_5758</name>
</gene>
<name>A0A3N1GRE4_9ACTN</name>
<sequence>MTSGGTPGSQLAAELAAMGNNVYGFMHNASDPESFARAFARLGWQARRSAEGEYEVESSWCQLSLFDSGGMPKFAAWWSRPASTSWRTPSAHSTLTMRLSCMTSKGSLFERFCLEYGNRFAADQRTLIGRLRR</sequence>
<evidence type="ECO:0000313" key="1">
    <source>
        <dbReference type="EMBL" id="ROP32810.1"/>
    </source>
</evidence>
<accession>A0A3N1GRE4</accession>
<reference evidence="1 2" key="1">
    <citation type="submission" date="2018-11" db="EMBL/GenBank/DDBJ databases">
        <title>Sequencing the genomes of 1000 actinobacteria strains.</title>
        <authorList>
            <person name="Klenk H.-P."/>
        </authorList>
    </citation>
    <scope>NUCLEOTIDE SEQUENCE [LARGE SCALE GENOMIC DNA]</scope>
    <source>
        <strain evidence="1 2">DSM 43634</strain>
    </source>
</reference>
<dbReference type="Proteomes" id="UP000271683">
    <property type="component" value="Unassembled WGS sequence"/>
</dbReference>
<organism evidence="1 2">
    <name type="scientific">Couchioplanes caeruleus</name>
    <dbReference type="NCBI Taxonomy" id="56438"/>
    <lineage>
        <taxon>Bacteria</taxon>
        <taxon>Bacillati</taxon>
        <taxon>Actinomycetota</taxon>
        <taxon>Actinomycetes</taxon>
        <taxon>Micromonosporales</taxon>
        <taxon>Micromonosporaceae</taxon>
        <taxon>Couchioplanes</taxon>
    </lineage>
</organism>
<evidence type="ECO:0000313" key="2">
    <source>
        <dbReference type="Proteomes" id="UP000271683"/>
    </source>
</evidence>
<dbReference type="EMBL" id="RJKL01000001">
    <property type="protein sequence ID" value="ROP32810.1"/>
    <property type="molecule type" value="Genomic_DNA"/>
</dbReference>
<dbReference type="AlphaFoldDB" id="A0A3N1GRE4"/>
<proteinExistence type="predicted"/>